<dbReference type="Proteomes" id="UP000756346">
    <property type="component" value="Unassembled WGS sequence"/>
</dbReference>
<protein>
    <submittedName>
        <fullName evidence="2">Uncharacterized protein</fullName>
    </submittedName>
</protein>
<name>A0A9P9BQN8_9PEZI</name>
<feature type="compositionally biased region" description="Pro residues" evidence="1">
    <location>
        <begin position="1"/>
        <end position="11"/>
    </location>
</feature>
<gene>
    <name evidence="2" type="ORF">B0I36DRAFT_349191</name>
</gene>
<dbReference type="AlphaFoldDB" id="A0A9P9BQN8"/>
<dbReference type="RefSeq" id="XP_046012735.1">
    <property type="nucleotide sequence ID" value="XM_046156770.1"/>
</dbReference>
<sequence length="195" mass="21539">MDSEPLAPPSPLSLSTQSKPPFEFDESPVGCTMDKVCPSHFPVRPTSPPRPRASVIILKSNIYLPTVVEEPFGGESEEEMCASEFAKHGFCFASLVNALSLDFLSEAREFFKESPPSEVVGFLKHWKLSEFGRENVTTELYSAMMKAKGETNSRDAGSIGTAALNFHRYLDLIMDLVVKPTIEAFEPGTEFQALQ</sequence>
<evidence type="ECO:0000313" key="2">
    <source>
        <dbReference type="EMBL" id="KAH7031055.1"/>
    </source>
</evidence>
<evidence type="ECO:0000256" key="1">
    <source>
        <dbReference type="SAM" id="MobiDB-lite"/>
    </source>
</evidence>
<evidence type="ECO:0000313" key="3">
    <source>
        <dbReference type="Proteomes" id="UP000756346"/>
    </source>
</evidence>
<organism evidence="2 3">
    <name type="scientific">Microdochium trichocladiopsis</name>
    <dbReference type="NCBI Taxonomy" id="1682393"/>
    <lineage>
        <taxon>Eukaryota</taxon>
        <taxon>Fungi</taxon>
        <taxon>Dikarya</taxon>
        <taxon>Ascomycota</taxon>
        <taxon>Pezizomycotina</taxon>
        <taxon>Sordariomycetes</taxon>
        <taxon>Xylariomycetidae</taxon>
        <taxon>Xylariales</taxon>
        <taxon>Microdochiaceae</taxon>
        <taxon>Microdochium</taxon>
    </lineage>
</organism>
<feature type="compositionally biased region" description="Low complexity" evidence="1">
    <location>
        <begin position="12"/>
        <end position="21"/>
    </location>
</feature>
<dbReference type="GeneID" id="70186316"/>
<comment type="caution">
    <text evidence="2">The sequence shown here is derived from an EMBL/GenBank/DDBJ whole genome shotgun (WGS) entry which is preliminary data.</text>
</comment>
<proteinExistence type="predicted"/>
<dbReference type="EMBL" id="JAGTJQ010000005">
    <property type="protein sequence ID" value="KAH7031055.1"/>
    <property type="molecule type" value="Genomic_DNA"/>
</dbReference>
<feature type="region of interest" description="Disordered" evidence="1">
    <location>
        <begin position="1"/>
        <end position="25"/>
    </location>
</feature>
<accession>A0A9P9BQN8</accession>
<keyword evidence="3" id="KW-1185">Reference proteome</keyword>
<reference evidence="2" key="1">
    <citation type="journal article" date="2021" name="Nat. Commun.">
        <title>Genetic determinants of endophytism in the Arabidopsis root mycobiome.</title>
        <authorList>
            <person name="Mesny F."/>
            <person name="Miyauchi S."/>
            <person name="Thiergart T."/>
            <person name="Pickel B."/>
            <person name="Atanasova L."/>
            <person name="Karlsson M."/>
            <person name="Huettel B."/>
            <person name="Barry K.W."/>
            <person name="Haridas S."/>
            <person name="Chen C."/>
            <person name="Bauer D."/>
            <person name="Andreopoulos W."/>
            <person name="Pangilinan J."/>
            <person name="LaButti K."/>
            <person name="Riley R."/>
            <person name="Lipzen A."/>
            <person name="Clum A."/>
            <person name="Drula E."/>
            <person name="Henrissat B."/>
            <person name="Kohler A."/>
            <person name="Grigoriev I.V."/>
            <person name="Martin F.M."/>
            <person name="Hacquard S."/>
        </authorList>
    </citation>
    <scope>NUCLEOTIDE SEQUENCE</scope>
    <source>
        <strain evidence="2">MPI-CAGE-CH-0230</strain>
    </source>
</reference>